<dbReference type="InterPro" id="IPR045569">
    <property type="entry name" value="Metalloprtase-TldD/E_C"/>
</dbReference>
<dbReference type="Gene3D" id="3.30.2290.10">
    <property type="entry name" value="PmbA/TldD superfamily"/>
    <property type="match status" value="1"/>
</dbReference>
<keyword evidence="2" id="KW-0645">Protease</keyword>
<dbReference type="RefSeq" id="WP_091543205.1">
    <property type="nucleotide sequence ID" value="NZ_FMUS01000013.1"/>
</dbReference>
<dbReference type="PIRSF" id="PIRSF004919">
    <property type="entry name" value="TldD"/>
    <property type="match status" value="1"/>
</dbReference>
<dbReference type="OrthoDB" id="9803213at2"/>
<evidence type="ECO:0000256" key="4">
    <source>
        <dbReference type="ARBA" id="ARBA00023049"/>
    </source>
</evidence>
<dbReference type="Pfam" id="PF01523">
    <property type="entry name" value="PmbA_TldD_1st"/>
    <property type="match status" value="1"/>
</dbReference>
<feature type="domain" description="Metalloprotease TldD/E N-terminal" evidence="5">
    <location>
        <begin position="22"/>
        <end position="85"/>
    </location>
</feature>
<dbReference type="InterPro" id="IPR035068">
    <property type="entry name" value="TldD/PmbA_N"/>
</dbReference>
<dbReference type="PANTHER" id="PTHR30624">
    <property type="entry name" value="UNCHARACTERIZED PROTEIN TLDD AND PMBA"/>
    <property type="match status" value="1"/>
</dbReference>
<dbReference type="Pfam" id="PF19290">
    <property type="entry name" value="PmbA_TldD_2nd"/>
    <property type="match status" value="1"/>
</dbReference>
<gene>
    <name evidence="8" type="ORF">SAMN03080606_02156</name>
</gene>
<dbReference type="AlphaFoldDB" id="A0A1G5HYQ3"/>
<dbReference type="InterPro" id="IPR045570">
    <property type="entry name" value="Metalloprtase-TldD/E_cen_dom"/>
</dbReference>
<sequence>MLDKRLIDNIITEALSTGGDFAKVFVEDKDVTSIKLLGGKVESSVSGRDYGIGIRIFNGFNSIYAYTNRNDAESLLKIASEAAKAIKETKKEITLNFIEETYNNIHHIRKFPKDIRLVNKISVMREASEAAKNYSKEISQVTVGYLDEDQKILVANSEGKYIEDRRVRSRLFIEAVAANENEMQTGFFGPGAHKGFEFFEQINLKEYGEEAARVAVTMLHADPCPSGKFPVVIDNKFGGVIFHEACGHGLEATSVAKKNSVFADKIGEKVASDIVTAIDDGTIPNHWGSINVDDEGEKTRKNILIENGILKGYMIDKLNGRRMEMEPTGSGRRQSYKYAPTSRMTNTYIAAGKSTPEEIISKTEYGIYAKYMGGGSVNPATGDFNFAVMEGYLIKNGKIDNPVRGATLIGNGPNILHKIDMVGNNLDHGQGMCGSVSGSIPANVGQPMIRVSEITVGGRKGE</sequence>
<keyword evidence="9" id="KW-1185">Reference proteome</keyword>
<evidence type="ECO:0000259" key="7">
    <source>
        <dbReference type="Pfam" id="PF19290"/>
    </source>
</evidence>
<evidence type="ECO:0000313" key="9">
    <source>
        <dbReference type="Proteomes" id="UP000198636"/>
    </source>
</evidence>
<evidence type="ECO:0000256" key="3">
    <source>
        <dbReference type="ARBA" id="ARBA00022801"/>
    </source>
</evidence>
<dbReference type="PANTHER" id="PTHR30624:SF4">
    <property type="entry name" value="METALLOPROTEASE TLDD"/>
    <property type="match status" value="1"/>
</dbReference>
<protein>
    <submittedName>
        <fullName evidence="8">TldD protein</fullName>
    </submittedName>
</protein>
<dbReference type="EMBL" id="FMUS01000013">
    <property type="protein sequence ID" value="SCY68831.1"/>
    <property type="molecule type" value="Genomic_DNA"/>
</dbReference>
<organism evidence="8 9">
    <name type="scientific">Alkaliphilus peptidifermentans DSM 18978</name>
    <dbReference type="NCBI Taxonomy" id="1120976"/>
    <lineage>
        <taxon>Bacteria</taxon>
        <taxon>Bacillati</taxon>
        <taxon>Bacillota</taxon>
        <taxon>Clostridia</taxon>
        <taxon>Peptostreptococcales</taxon>
        <taxon>Natronincolaceae</taxon>
        <taxon>Alkaliphilus</taxon>
    </lineage>
</organism>
<feature type="domain" description="Metalloprotease TldD/E C-terminal" evidence="6">
    <location>
        <begin position="226"/>
        <end position="458"/>
    </location>
</feature>
<dbReference type="InterPro" id="IPR051463">
    <property type="entry name" value="Peptidase_U62_metallo"/>
</dbReference>
<accession>A0A1G5HYQ3</accession>
<dbReference type="STRING" id="1120976.SAMN03080606_02156"/>
<dbReference type="SUPFAM" id="SSF111283">
    <property type="entry name" value="Putative modulator of DNA gyrase, PmbA/TldD"/>
    <property type="match status" value="1"/>
</dbReference>
<evidence type="ECO:0000256" key="2">
    <source>
        <dbReference type="ARBA" id="ARBA00022670"/>
    </source>
</evidence>
<dbReference type="Proteomes" id="UP000198636">
    <property type="component" value="Unassembled WGS sequence"/>
</dbReference>
<evidence type="ECO:0000259" key="5">
    <source>
        <dbReference type="Pfam" id="PF01523"/>
    </source>
</evidence>
<proteinExistence type="inferred from homology"/>
<keyword evidence="3" id="KW-0378">Hydrolase</keyword>
<name>A0A1G5HYQ3_9FIRM</name>
<comment type="similarity">
    <text evidence="1">Belongs to the peptidase U62 family.</text>
</comment>
<reference evidence="8 9" key="1">
    <citation type="submission" date="2016-10" db="EMBL/GenBank/DDBJ databases">
        <authorList>
            <person name="de Groot N.N."/>
        </authorList>
    </citation>
    <scope>NUCLEOTIDE SEQUENCE [LARGE SCALE GENOMIC DNA]</scope>
    <source>
        <strain evidence="8 9">DSM 18978</strain>
    </source>
</reference>
<dbReference type="InterPro" id="IPR002510">
    <property type="entry name" value="Metalloprtase-TldD/E_N"/>
</dbReference>
<dbReference type="GO" id="GO:0008237">
    <property type="term" value="F:metallopeptidase activity"/>
    <property type="evidence" value="ECO:0007669"/>
    <property type="project" value="UniProtKB-KW"/>
</dbReference>
<evidence type="ECO:0000313" key="8">
    <source>
        <dbReference type="EMBL" id="SCY68831.1"/>
    </source>
</evidence>
<feature type="domain" description="Metalloprotease TldD/E central" evidence="7">
    <location>
        <begin position="119"/>
        <end position="219"/>
    </location>
</feature>
<dbReference type="GO" id="GO:0005829">
    <property type="term" value="C:cytosol"/>
    <property type="evidence" value="ECO:0007669"/>
    <property type="project" value="TreeGrafter"/>
</dbReference>
<dbReference type="InterPro" id="IPR025502">
    <property type="entry name" value="TldD"/>
</dbReference>
<keyword evidence="4" id="KW-0482">Metalloprotease</keyword>
<dbReference type="FunFam" id="3.30.2290.10:FF:000003">
    <property type="entry name" value="Zinc-dependent protease, TldD/PmbA family"/>
    <property type="match status" value="1"/>
</dbReference>
<dbReference type="InterPro" id="IPR036059">
    <property type="entry name" value="TldD/PmbA_sf"/>
</dbReference>
<evidence type="ECO:0000256" key="1">
    <source>
        <dbReference type="ARBA" id="ARBA00005836"/>
    </source>
</evidence>
<dbReference type="GO" id="GO:0006508">
    <property type="term" value="P:proteolysis"/>
    <property type="evidence" value="ECO:0007669"/>
    <property type="project" value="UniProtKB-KW"/>
</dbReference>
<evidence type="ECO:0000259" key="6">
    <source>
        <dbReference type="Pfam" id="PF19289"/>
    </source>
</evidence>
<dbReference type="Pfam" id="PF19289">
    <property type="entry name" value="PmbA_TldD_3rd"/>
    <property type="match status" value="1"/>
</dbReference>